<evidence type="ECO:0000313" key="2">
    <source>
        <dbReference type="Proteomes" id="UP001652660"/>
    </source>
</evidence>
<organism evidence="2 3">
    <name type="scientific">Coffea arabica</name>
    <name type="common">Arabian coffee</name>
    <dbReference type="NCBI Taxonomy" id="13443"/>
    <lineage>
        <taxon>Eukaryota</taxon>
        <taxon>Viridiplantae</taxon>
        <taxon>Streptophyta</taxon>
        <taxon>Embryophyta</taxon>
        <taxon>Tracheophyta</taxon>
        <taxon>Spermatophyta</taxon>
        <taxon>Magnoliopsida</taxon>
        <taxon>eudicotyledons</taxon>
        <taxon>Gunneridae</taxon>
        <taxon>Pentapetalae</taxon>
        <taxon>asterids</taxon>
        <taxon>lamiids</taxon>
        <taxon>Gentianales</taxon>
        <taxon>Rubiaceae</taxon>
        <taxon>Ixoroideae</taxon>
        <taxon>Gardenieae complex</taxon>
        <taxon>Bertiereae - Coffeeae clade</taxon>
        <taxon>Coffeeae</taxon>
        <taxon>Coffea</taxon>
    </lineage>
</organism>
<reference evidence="3" key="2">
    <citation type="submission" date="2025-08" db="UniProtKB">
        <authorList>
            <consortium name="RefSeq"/>
        </authorList>
    </citation>
    <scope>IDENTIFICATION</scope>
    <source>
        <tissue evidence="3">Leaves</tissue>
    </source>
</reference>
<keyword evidence="2" id="KW-1185">Reference proteome</keyword>
<dbReference type="OrthoDB" id="1927611at2759"/>
<dbReference type="GeneID" id="113711034"/>
<evidence type="ECO:0000313" key="3">
    <source>
        <dbReference type="RefSeq" id="XP_027089970.1"/>
    </source>
</evidence>
<feature type="compositionally biased region" description="Basic and acidic residues" evidence="1">
    <location>
        <begin position="206"/>
        <end position="226"/>
    </location>
</feature>
<dbReference type="PANTHER" id="PTHR33735">
    <property type="entry name" value="EXPRESSED PROTEIN"/>
    <property type="match status" value="1"/>
</dbReference>
<name>A0A6P6UGI2_COFAR</name>
<proteinExistence type="predicted"/>
<accession>A0A6P6UGI2</accession>
<gene>
    <name evidence="3" type="primary">LOC113711034</name>
</gene>
<evidence type="ECO:0000256" key="1">
    <source>
        <dbReference type="SAM" id="MobiDB-lite"/>
    </source>
</evidence>
<reference evidence="2" key="1">
    <citation type="journal article" date="2025" name="Foods">
        <title>Unveiling the Microbial Signatures of Arabica Coffee Cherries: Insights into Ripeness Specific Diversity, Functional Traits, and Implications for Quality and Safety.</title>
        <authorList>
            <consortium name="RefSeq"/>
            <person name="Tenea G.N."/>
            <person name="Cifuentes V."/>
            <person name="Reyes P."/>
            <person name="Cevallos-Vallejos M."/>
        </authorList>
    </citation>
    <scope>NUCLEOTIDE SEQUENCE [LARGE SCALE GENOMIC DNA]</scope>
</reference>
<feature type="region of interest" description="Disordered" evidence="1">
    <location>
        <begin position="203"/>
        <end position="226"/>
    </location>
</feature>
<dbReference type="Proteomes" id="UP001652660">
    <property type="component" value="Chromosome 10e"/>
</dbReference>
<sequence>MSGSFFLGSLNSRGLITKPSSCDEYTRRRGLFLNPGSNLGILAPQKNPMYFLGHQSLIHLSHEVQRKNERQRNFAVYNSVQPGVPPPSGPPSSDPLKGWIIGIVLTVVIPFLVQKCGKTFLRLENKVVAVVEKVEDAVEGIEKVAEKVEKVAENVADHLPEGELKNAAIFVEKVAARVDDTAEVVEKTIDKVEEVEEEAESAVEAALDKKDAVPDEAKETAKELKK</sequence>
<dbReference type="PANTHER" id="PTHR33735:SF14">
    <property type="entry name" value="PHAGE CAPSID SCAFFOLDING PROTEIN (GPO) SERINE PEPTIDASE"/>
    <property type="match status" value="1"/>
</dbReference>
<protein>
    <submittedName>
        <fullName evidence="3">Uncharacterized protein</fullName>
    </submittedName>
</protein>
<dbReference type="AlphaFoldDB" id="A0A6P6UGI2"/>
<dbReference type="RefSeq" id="XP_027089970.1">
    <property type="nucleotide sequence ID" value="XM_027234169.2"/>
</dbReference>